<name>A0AAV7GL00_DENCH</name>
<dbReference type="AlphaFoldDB" id="A0AAV7GL00"/>
<accession>A0AAV7GL00</accession>
<evidence type="ECO:0000313" key="1">
    <source>
        <dbReference type="EMBL" id="KAH0456801.1"/>
    </source>
</evidence>
<proteinExistence type="predicted"/>
<keyword evidence="2" id="KW-1185">Reference proteome</keyword>
<sequence length="108" mass="11410">MEEFPPFCVQCKCIGHVKGECRIHSSSTPLTVVVNASHPITHVVVNAIICDETVHGMEIGPSVVDTGIVVSQTVVGTDPLTCVLGYAEEEVTPMATFDGVNKVMGANN</sequence>
<protein>
    <submittedName>
        <fullName evidence="1">Uncharacterized protein</fullName>
    </submittedName>
</protein>
<comment type="caution">
    <text evidence="1">The sequence shown here is derived from an EMBL/GenBank/DDBJ whole genome shotgun (WGS) entry which is preliminary data.</text>
</comment>
<evidence type="ECO:0000313" key="2">
    <source>
        <dbReference type="Proteomes" id="UP000775213"/>
    </source>
</evidence>
<organism evidence="1 2">
    <name type="scientific">Dendrobium chrysotoxum</name>
    <name type="common">Orchid</name>
    <dbReference type="NCBI Taxonomy" id="161865"/>
    <lineage>
        <taxon>Eukaryota</taxon>
        <taxon>Viridiplantae</taxon>
        <taxon>Streptophyta</taxon>
        <taxon>Embryophyta</taxon>
        <taxon>Tracheophyta</taxon>
        <taxon>Spermatophyta</taxon>
        <taxon>Magnoliopsida</taxon>
        <taxon>Liliopsida</taxon>
        <taxon>Asparagales</taxon>
        <taxon>Orchidaceae</taxon>
        <taxon>Epidendroideae</taxon>
        <taxon>Malaxideae</taxon>
        <taxon>Dendrobiinae</taxon>
        <taxon>Dendrobium</taxon>
    </lineage>
</organism>
<gene>
    <name evidence="1" type="ORF">IEQ34_014708</name>
</gene>
<dbReference type="Proteomes" id="UP000775213">
    <property type="component" value="Unassembled WGS sequence"/>
</dbReference>
<dbReference type="EMBL" id="JAGFBR010000013">
    <property type="protein sequence ID" value="KAH0456801.1"/>
    <property type="molecule type" value="Genomic_DNA"/>
</dbReference>
<reference evidence="1 2" key="1">
    <citation type="journal article" date="2021" name="Hortic Res">
        <title>Chromosome-scale assembly of the Dendrobium chrysotoxum genome enhances the understanding of orchid evolution.</title>
        <authorList>
            <person name="Zhang Y."/>
            <person name="Zhang G.Q."/>
            <person name="Zhang D."/>
            <person name="Liu X.D."/>
            <person name="Xu X.Y."/>
            <person name="Sun W.H."/>
            <person name="Yu X."/>
            <person name="Zhu X."/>
            <person name="Wang Z.W."/>
            <person name="Zhao X."/>
            <person name="Zhong W.Y."/>
            <person name="Chen H."/>
            <person name="Yin W.L."/>
            <person name="Huang T."/>
            <person name="Niu S.C."/>
            <person name="Liu Z.J."/>
        </authorList>
    </citation>
    <scope>NUCLEOTIDE SEQUENCE [LARGE SCALE GENOMIC DNA]</scope>
    <source>
        <strain evidence="1">Lindl</strain>
    </source>
</reference>